<name>A0A8E2B1P7_9APHY</name>
<dbReference type="OrthoDB" id="2729829at2759"/>
<dbReference type="AlphaFoldDB" id="A0A8E2B1P7"/>
<accession>A0A8E2B1P7</accession>
<reference evidence="2 3" key="1">
    <citation type="submission" date="2016-07" db="EMBL/GenBank/DDBJ databases">
        <title>Draft genome of the white-rot fungus Obba rivulosa 3A-2.</title>
        <authorList>
            <consortium name="DOE Joint Genome Institute"/>
            <person name="Miettinen O."/>
            <person name="Riley R."/>
            <person name="Acob R."/>
            <person name="Barry K."/>
            <person name="Cullen D."/>
            <person name="De Vries R."/>
            <person name="Hainaut M."/>
            <person name="Hatakka A."/>
            <person name="Henrissat B."/>
            <person name="Hilden K."/>
            <person name="Kuo R."/>
            <person name="Labutti K."/>
            <person name="Lipzen A."/>
            <person name="Makela M.R."/>
            <person name="Sandor L."/>
            <person name="Spatafora J.W."/>
            <person name="Grigoriev I.V."/>
            <person name="Hibbett D.S."/>
        </authorList>
    </citation>
    <scope>NUCLEOTIDE SEQUENCE [LARGE SCALE GENOMIC DNA]</scope>
    <source>
        <strain evidence="2 3">3A-2</strain>
    </source>
</reference>
<proteinExistence type="predicted"/>
<feature type="compositionally biased region" description="Low complexity" evidence="1">
    <location>
        <begin position="147"/>
        <end position="162"/>
    </location>
</feature>
<dbReference type="EMBL" id="KV722370">
    <property type="protein sequence ID" value="OCH92354.1"/>
    <property type="molecule type" value="Genomic_DNA"/>
</dbReference>
<feature type="region of interest" description="Disordered" evidence="1">
    <location>
        <begin position="133"/>
        <end position="178"/>
    </location>
</feature>
<keyword evidence="3" id="KW-1185">Reference proteome</keyword>
<organism evidence="2 3">
    <name type="scientific">Obba rivulosa</name>
    <dbReference type="NCBI Taxonomy" id="1052685"/>
    <lineage>
        <taxon>Eukaryota</taxon>
        <taxon>Fungi</taxon>
        <taxon>Dikarya</taxon>
        <taxon>Basidiomycota</taxon>
        <taxon>Agaricomycotina</taxon>
        <taxon>Agaricomycetes</taxon>
        <taxon>Polyporales</taxon>
        <taxon>Gelatoporiaceae</taxon>
        <taxon>Obba</taxon>
    </lineage>
</organism>
<evidence type="ECO:0000313" key="3">
    <source>
        <dbReference type="Proteomes" id="UP000250043"/>
    </source>
</evidence>
<dbReference type="Proteomes" id="UP000250043">
    <property type="component" value="Unassembled WGS sequence"/>
</dbReference>
<evidence type="ECO:0000313" key="2">
    <source>
        <dbReference type="EMBL" id="OCH92354.1"/>
    </source>
</evidence>
<evidence type="ECO:0000256" key="1">
    <source>
        <dbReference type="SAM" id="MobiDB-lite"/>
    </source>
</evidence>
<gene>
    <name evidence="2" type="ORF">OBBRIDRAFT_791353</name>
</gene>
<sequence>MPAILEALRLKPKPVELKIVYKSWSKAPRFQGKLKKDGPVDDWLGKIKAGCIEHGIPREQWHVVAQHYMGKKALKRFREMDRVMQIMHNGKYTWNWKKYKIAMRNMGWDINAKETKSLTVERKSGLWTVVDGLLHPQSQPNSPAPPKRSSSSSFMSRINSQSDDGNAHDDSESPALAG</sequence>
<protein>
    <submittedName>
        <fullName evidence="2">Uncharacterized protein</fullName>
    </submittedName>
</protein>